<protein>
    <submittedName>
        <fullName evidence="2">Uncharacterized protein</fullName>
    </submittedName>
</protein>
<feature type="region of interest" description="Disordered" evidence="1">
    <location>
        <begin position="145"/>
        <end position="172"/>
    </location>
</feature>
<feature type="non-terminal residue" evidence="2">
    <location>
        <position position="1"/>
    </location>
</feature>
<comment type="caution">
    <text evidence="2">The sequence shown here is derived from an EMBL/GenBank/DDBJ whole genome shotgun (WGS) entry which is preliminary data.</text>
</comment>
<feature type="compositionally biased region" description="Basic and acidic residues" evidence="1">
    <location>
        <begin position="1"/>
        <end position="10"/>
    </location>
</feature>
<name>A0A813JAR8_POLGL</name>
<gene>
    <name evidence="2" type="ORF">PGLA2088_LOCUS17717</name>
</gene>
<reference evidence="2" key="1">
    <citation type="submission" date="2021-02" db="EMBL/GenBank/DDBJ databases">
        <authorList>
            <person name="Dougan E. K."/>
            <person name="Rhodes N."/>
            <person name="Thang M."/>
            <person name="Chan C."/>
        </authorList>
    </citation>
    <scope>NUCLEOTIDE SEQUENCE</scope>
</reference>
<accession>A0A813JAR8</accession>
<proteinExistence type="predicted"/>
<feature type="compositionally biased region" description="Basic and acidic residues" evidence="1">
    <location>
        <begin position="145"/>
        <end position="168"/>
    </location>
</feature>
<sequence length="191" mass="22127">MASEGHKDHGLAWPGMTRSASQPMSQRHENRLRIQATVEHYQGIKDHEALTTTKVQKGVQKIREGSAEYFAWRNKMQADVQPTFKLPPDAYAGKTTAESEIRDKVEKAQNVMRDKDGEYQSYLEQLAVKQKERLQEKLQVRRDELSKFESERMARDQAREDTKKDSEKTAGGQAKAYWKWLEGISERKVED</sequence>
<organism evidence="2 3">
    <name type="scientific">Polarella glacialis</name>
    <name type="common">Dinoflagellate</name>
    <dbReference type="NCBI Taxonomy" id="89957"/>
    <lineage>
        <taxon>Eukaryota</taxon>
        <taxon>Sar</taxon>
        <taxon>Alveolata</taxon>
        <taxon>Dinophyceae</taxon>
        <taxon>Suessiales</taxon>
        <taxon>Suessiaceae</taxon>
        <taxon>Polarella</taxon>
    </lineage>
</organism>
<dbReference type="EMBL" id="CAJNNW010024012">
    <property type="protein sequence ID" value="CAE8671499.1"/>
    <property type="molecule type" value="Genomic_DNA"/>
</dbReference>
<dbReference type="AlphaFoldDB" id="A0A813JAR8"/>
<dbReference type="Proteomes" id="UP000626109">
    <property type="component" value="Unassembled WGS sequence"/>
</dbReference>
<feature type="region of interest" description="Disordered" evidence="1">
    <location>
        <begin position="1"/>
        <end position="30"/>
    </location>
</feature>
<evidence type="ECO:0000256" key="1">
    <source>
        <dbReference type="SAM" id="MobiDB-lite"/>
    </source>
</evidence>
<evidence type="ECO:0000313" key="3">
    <source>
        <dbReference type="Proteomes" id="UP000626109"/>
    </source>
</evidence>
<evidence type="ECO:0000313" key="2">
    <source>
        <dbReference type="EMBL" id="CAE8671499.1"/>
    </source>
</evidence>